<name>A0ABR1VJ26_9PEZI</name>
<keyword evidence="2" id="KW-0732">Signal</keyword>
<evidence type="ECO:0000313" key="3">
    <source>
        <dbReference type="EMBL" id="KAK8070220.1"/>
    </source>
</evidence>
<evidence type="ECO:0000313" key="4">
    <source>
        <dbReference type="Proteomes" id="UP001480595"/>
    </source>
</evidence>
<accession>A0ABR1VJ26</accession>
<comment type="caution">
    <text evidence="3">The sequence shown here is derived from an EMBL/GenBank/DDBJ whole genome shotgun (WGS) entry which is preliminary data.</text>
</comment>
<feature type="compositionally biased region" description="Gly residues" evidence="1">
    <location>
        <begin position="121"/>
        <end position="137"/>
    </location>
</feature>
<evidence type="ECO:0000256" key="1">
    <source>
        <dbReference type="SAM" id="MobiDB-lite"/>
    </source>
</evidence>
<dbReference type="GeneID" id="92091308"/>
<feature type="signal peptide" evidence="2">
    <location>
        <begin position="1"/>
        <end position="23"/>
    </location>
</feature>
<sequence length="180" mass="18491">MSLSTLCKLFWSAATVLPGVTSGSSCYTMNTPFPHCELMSLYYGLTPGGPDHYYKASCTAFDCDTTGVNCTNGNGGGGPLYTCDNYEHPSQIASDSATHAYVCNCRGAATIPSIYTGTGQDGQGKGCGTTTGGGGRGGDTRGSKVDTTPNAASTLSAAAAGTCVRRELHRVRDISALSRC</sequence>
<feature type="chain" id="PRO_5046931969" evidence="2">
    <location>
        <begin position="24"/>
        <end position="180"/>
    </location>
</feature>
<reference evidence="3 4" key="1">
    <citation type="submission" date="2023-01" db="EMBL/GenBank/DDBJ databases">
        <title>Analysis of 21 Apiospora genomes using comparative genomics revels a genus with tremendous synthesis potential of carbohydrate active enzymes and secondary metabolites.</title>
        <authorList>
            <person name="Sorensen T."/>
        </authorList>
    </citation>
    <scope>NUCLEOTIDE SEQUENCE [LARGE SCALE GENOMIC DNA]</scope>
    <source>
        <strain evidence="3 4">CBS 135458</strain>
    </source>
</reference>
<dbReference type="RefSeq" id="XP_066717514.1">
    <property type="nucleotide sequence ID" value="XM_066858245.1"/>
</dbReference>
<evidence type="ECO:0000256" key="2">
    <source>
        <dbReference type="SAM" id="SignalP"/>
    </source>
</evidence>
<keyword evidence="4" id="KW-1185">Reference proteome</keyword>
<gene>
    <name evidence="3" type="ORF">PG994_006836</name>
</gene>
<dbReference type="EMBL" id="JAQQWL010000006">
    <property type="protein sequence ID" value="KAK8070220.1"/>
    <property type="molecule type" value="Genomic_DNA"/>
</dbReference>
<organism evidence="3 4">
    <name type="scientific">Apiospora phragmitis</name>
    <dbReference type="NCBI Taxonomy" id="2905665"/>
    <lineage>
        <taxon>Eukaryota</taxon>
        <taxon>Fungi</taxon>
        <taxon>Dikarya</taxon>
        <taxon>Ascomycota</taxon>
        <taxon>Pezizomycotina</taxon>
        <taxon>Sordariomycetes</taxon>
        <taxon>Xylariomycetidae</taxon>
        <taxon>Amphisphaeriales</taxon>
        <taxon>Apiosporaceae</taxon>
        <taxon>Apiospora</taxon>
    </lineage>
</organism>
<protein>
    <submittedName>
        <fullName evidence="3">Uncharacterized protein</fullName>
    </submittedName>
</protein>
<feature type="region of interest" description="Disordered" evidence="1">
    <location>
        <begin position="121"/>
        <end position="151"/>
    </location>
</feature>
<proteinExistence type="predicted"/>
<dbReference type="Proteomes" id="UP001480595">
    <property type="component" value="Unassembled WGS sequence"/>
</dbReference>